<dbReference type="STRING" id="252740.A0A423VCU0"/>
<dbReference type="EMBL" id="LJZO01000063">
    <property type="protein sequence ID" value="ROV88779.1"/>
    <property type="molecule type" value="Genomic_DNA"/>
</dbReference>
<keyword evidence="2" id="KW-1185">Reference proteome</keyword>
<evidence type="ECO:0000313" key="1">
    <source>
        <dbReference type="EMBL" id="ROV88779.1"/>
    </source>
</evidence>
<dbReference type="AlphaFoldDB" id="A0A423VCU0"/>
<dbReference type="SUPFAM" id="SSF53335">
    <property type="entry name" value="S-adenosyl-L-methionine-dependent methyltransferases"/>
    <property type="match status" value="1"/>
</dbReference>
<dbReference type="Gene3D" id="3.40.50.150">
    <property type="entry name" value="Vaccinia Virus protein VP39"/>
    <property type="match status" value="1"/>
</dbReference>
<reference evidence="1 2" key="1">
    <citation type="submission" date="2015-09" db="EMBL/GenBank/DDBJ databases">
        <title>Host preference determinants of Valsa canker pathogens revealed by comparative genomics.</title>
        <authorList>
            <person name="Yin Z."/>
            <person name="Huang L."/>
        </authorList>
    </citation>
    <scope>NUCLEOTIDE SEQUENCE [LARGE SCALE GENOMIC DNA]</scope>
    <source>
        <strain evidence="1 2">YSFL</strain>
    </source>
</reference>
<proteinExistence type="predicted"/>
<comment type="caution">
    <text evidence="1">The sequence shown here is derived from an EMBL/GenBank/DDBJ whole genome shotgun (WGS) entry which is preliminary data.</text>
</comment>
<sequence length="303" mass="34325">MADNKGRINEYFLSRDFVDLNRLNLQHYLYRDIFGYNLHTRIPREGTPDLKIADVGTGTGYANFPSPVSVPRAFHSYRLNTIRVWLMDLSKELDPSAQLVGLDSNTSQAGPPQWLPPNVTVRQWDATAEVPSDLVGQFDIVNLRLFGLVIREDPAPVLRNLIKMLKPNGHIQWCETDQQSWRIQTVDPSVPTPDLAELWRQTGIVGSGVMAHWVRTLPQVFEAEGLLDVVVDRQTGDAHTLMAMHWCNMSVYEMFERKLRPADPEKADEFVRLIQGGLKESEGGAMFVFDRMIVVGRKPGQAD</sequence>
<dbReference type="InterPro" id="IPR029063">
    <property type="entry name" value="SAM-dependent_MTases_sf"/>
</dbReference>
<evidence type="ECO:0000313" key="2">
    <source>
        <dbReference type="Proteomes" id="UP000284375"/>
    </source>
</evidence>
<organism evidence="1 2">
    <name type="scientific">Cytospora chrysosperma</name>
    <name type="common">Cytospora canker fungus</name>
    <name type="synonym">Sphaeria chrysosperma</name>
    <dbReference type="NCBI Taxonomy" id="252740"/>
    <lineage>
        <taxon>Eukaryota</taxon>
        <taxon>Fungi</taxon>
        <taxon>Dikarya</taxon>
        <taxon>Ascomycota</taxon>
        <taxon>Pezizomycotina</taxon>
        <taxon>Sordariomycetes</taxon>
        <taxon>Sordariomycetidae</taxon>
        <taxon>Diaporthales</taxon>
        <taxon>Cytosporaceae</taxon>
        <taxon>Cytospora</taxon>
    </lineage>
</organism>
<dbReference type="Proteomes" id="UP000284375">
    <property type="component" value="Unassembled WGS sequence"/>
</dbReference>
<evidence type="ECO:0008006" key="3">
    <source>
        <dbReference type="Google" id="ProtNLM"/>
    </source>
</evidence>
<protein>
    <recommendedName>
        <fullName evidence="3">Methyltransferase domain-containing protein</fullName>
    </recommendedName>
</protein>
<dbReference type="CDD" id="cd02440">
    <property type="entry name" value="AdoMet_MTases"/>
    <property type="match status" value="1"/>
</dbReference>
<gene>
    <name evidence="1" type="ORF">VSDG_08969</name>
</gene>
<dbReference type="OrthoDB" id="184880at2759"/>
<accession>A0A423VCU0</accession>
<name>A0A423VCU0_CYTCH</name>